<feature type="region of interest" description="Disordered" evidence="1">
    <location>
        <begin position="236"/>
        <end position="263"/>
    </location>
</feature>
<keyword evidence="3" id="KW-1185">Reference proteome</keyword>
<feature type="region of interest" description="Disordered" evidence="1">
    <location>
        <begin position="159"/>
        <end position="213"/>
    </location>
</feature>
<evidence type="ECO:0000256" key="1">
    <source>
        <dbReference type="SAM" id="MobiDB-lite"/>
    </source>
</evidence>
<feature type="compositionally biased region" description="Low complexity" evidence="1">
    <location>
        <begin position="298"/>
        <end position="335"/>
    </location>
</feature>
<evidence type="ECO:0000313" key="2">
    <source>
        <dbReference type="EMBL" id="RAR12573.1"/>
    </source>
</evidence>
<feature type="compositionally biased region" description="Polar residues" evidence="1">
    <location>
        <begin position="173"/>
        <end position="185"/>
    </location>
</feature>
<dbReference type="Proteomes" id="UP000249619">
    <property type="component" value="Unassembled WGS sequence"/>
</dbReference>
<proteinExistence type="predicted"/>
<name>A0A364N5H1_STELY</name>
<accession>A0A364N5H1</accession>
<evidence type="ECO:0000313" key="3">
    <source>
        <dbReference type="Proteomes" id="UP000249619"/>
    </source>
</evidence>
<protein>
    <submittedName>
        <fullName evidence="2">Uncharacterized protein</fullName>
    </submittedName>
</protein>
<dbReference type="EMBL" id="QGDH01000049">
    <property type="protein sequence ID" value="RAR12573.1"/>
    <property type="molecule type" value="Genomic_DNA"/>
</dbReference>
<feature type="region of interest" description="Disordered" evidence="1">
    <location>
        <begin position="295"/>
        <end position="343"/>
    </location>
</feature>
<feature type="compositionally biased region" description="Basic and acidic residues" evidence="1">
    <location>
        <begin position="186"/>
        <end position="201"/>
    </location>
</feature>
<feature type="compositionally biased region" description="Basic and acidic residues" evidence="1">
    <location>
        <begin position="250"/>
        <end position="263"/>
    </location>
</feature>
<dbReference type="STRING" id="183478.A0A364N5H1"/>
<gene>
    <name evidence="2" type="ORF">DDE83_004105</name>
</gene>
<dbReference type="AlphaFoldDB" id="A0A364N5H1"/>
<organism evidence="2 3">
    <name type="scientific">Stemphylium lycopersici</name>
    <name type="common">Tomato gray leaf spot disease fungus</name>
    <name type="synonym">Thyrospora lycopersici</name>
    <dbReference type="NCBI Taxonomy" id="183478"/>
    <lineage>
        <taxon>Eukaryota</taxon>
        <taxon>Fungi</taxon>
        <taxon>Dikarya</taxon>
        <taxon>Ascomycota</taxon>
        <taxon>Pezizomycotina</taxon>
        <taxon>Dothideomycetes</taxon>
        <taxon>Pleosporomycetidae</taxon>
        <taxon>Pleosporales</taxon>
        <taxon>Pleosporineae</taxon>
        <taxon>Pleosporaceae</taxon>
        <taxon>Stemphylium</taxon>
    </lineage>
</organism>
<comment type="caution">
    <text evidence="2">The sequence shown here is derived from an EMBL/GenBank/DDBJ whole genome shotgun (WGS) entry which is preliminary data.</text>
</comment>
<reference evidence="3" key="1">
    <citation type="submission" date="2018-05" db="EMBL/GenBank/DDBJ databases">
        <title>Draft genome sequence of Stemphylium lycopersici strain CIDEFI 213.</title>
        <authorList>
            <person name="Medina R."/>
            <person name="Franco M.E.E."/>
            <person name="Lucentini C.G."/>
            <person name="Saparrat M.C.N."/>
            <person name="Balatti P.A."/>
        </authorList>
    </citation>
    <scope>NUCLEOTIDE SEQUENCE [LARGE SCALE GENOMIC DNA]</scope>
    <source>
        <strain evidence="3">CIDEFI 213</strain>
    </source>
</reference>
<sequence>MFAHAHSKGSFRPGAAARHMIPRLASITSRANGDKVALVKQFIGHYDIVKCDLLSIGEIVASSGQPETDFADTARRYLASLHRTLAKETKWRNIMPYTPLPKSGLQKLRHLATLPKQQHLFGDLASDIGDIERWLNLPCLSLEFASGLRASMIETLQKEPAKEAGKADLGTSVEKQANSQATTDFQNREAKQQPIREEQARLQDSAPHEVAQQTQAGCELLSQRIKTLEQAAAQQSREKSLLSREAAVATEREKKHSEQNAHYAREIERLHTVVAAEKAKGAAFEAQVTRMLEEASNRTDISLTSSSSSAPITNSTFQSPQGSPATSFGSSSGSSPDNNVNNQSHLFQRNTKIPIVHDSSIPMEDACDISHDTEPFRAFNLRGFGFPSQTPSPHGQPQNQMILSKKLAQTSRWVDVQSGGDVDYHTQPADSG</sequence>